<proteinExistence type="predicted"/>
<protein>
    <submittedName>
        <fullName evidence="2">Ectomycorrhiza-regulated esterase</fullName>
    </submittedName>
</protein>
<evidence type="ECO:0000259" key="1">
    <source>
        <dbReference type="PROSITE" id="PS50056"/>
    </source>
</evidence>
<dbReference type="InterPro" id="IPR022742">
    <property type="entry name" value="Hydrolase_4"/>
</dbReference>
<dbReference type="STRING" id="1263082.A0A068S368"/>
<sequence>MTTVHIENDRGETIVGLFEHRDIDANREKPRLVLIGHGVQGHKNYLFQRLLGEKLPYSSFRFDFRGNGDSSGTAGYGNIANDVEDYHTVAKYFENKGYEIWAVVGHSRGSTAGLKYATTCQKPLAHFVNVSGRYQMNDPQIFRNRPHFFEELEKKGYFEWKARRRDQYITLKMTREDVEKFTNWDNSHVARMPRATCMFTCHGLDDDVVPVYNAAMFSNIVPNHTLKLFPDANHNFIGKYEEVVQAILEYFEEHEKNAFEKARRMGQSTGLVMPRWIDVEGVKNFRDIGGWPVSDGKGYIRERFIFRCGHLVNVTPKGAAVLRQLNVVAAFDFRSHPEIQRQGIMADVPGLTRYPSAIFSEADYSPAALASRWQGYFEGATGFPKVYMVILEKGGPQFRKIFLHMLENHSRDSTRSLIIHCTAGKDRTGVFIMLLFGLCGVDEEIIAREYAMSNLGYWEQDSELQAKADMLNVSIDDMRLVMSAPYLAMKETIRRVKEMHGSIEGYVRKHCGLTSDQIEALRDLLIVRIPFEERQLFRPKF</sequence>
<reference evidence="2" key="1">
    <citation type="submission" date="2013-08" db="EMBL/GenBank/DDBJ databases">
        <title>Gene expansion shapes genome architecture in the human pathogen Lichtheimia corymbifera: an evolutionary genomics analysis in the ancient terrestrial Mucorales (Mucoromycotina).</title>
        <authorList>
            <person name="Schwartze V.U."/>
            <person name="Winter S."/>
            <person name="Shelest E."/>
            <person name="Marcet-Houben M."/>
            <person name="Horn F."/>
            <person name="Wehner S."/>
            <person name="Hoffmann K."/>
            <person name="Riege K."/>
            <person name="Sammeth M."/>
            <person name="Nowrousian M."/>
            <person name="Valiante V."/>
            <person name="Linde J."/>
            <person name="Jacobsen I.D."/>
            <person name="Marz M."/>
            <person name="Brakhage A.A."/>
            <person name="Gabaldon T."/>
            <person name="Bocker S."/>
            <person name="Voigt K."/>
        </authorList>
    </citation>
    <scope>NUCLEOTIDE SEQUENCE [LARGE SCALE GENOMIC DNA]</scope>
    <source>
        <strain evidence="2">FSU 9682</strain>
    </source>
</reference>
<dbReference type="InterPro" id="IPR029058">
    <property type="entry name" value="AB_hydrolase_fold"/>
</dbReference>
<dbReference type="Gene3D" id="3.90.190.10">
    <property type="entry name" value="Protein tyrosine phosphatase superfamily"/>
    <property type="match status" value="1"/>
</dbReference>
<dbReference type="PROSITE" id="PS50056">
    <property type="entry name" value="TYR_PHOSPHATASE_2"/>
    <property type="match status" value="1"/>
</dbReference>
<dbReference type="Pfam" id="PF12146">
    <property type="entry name" value="Hydrolase_4"/>
    <property type="match status" value="1"/>
</dbReference>
<dbReference type="InterPro" id="IPR026893">
    <property type="entry name" value="Tyr/Ser_Pase_IphP-type"/>
</dbReference>
<dbReference type="EMBL" id="CBTN010000041">
    <property type="protein sequence ID" value="CDH56818.1"/>
    <property type="molecule type" value="Genomic_DNA"/>
</dbReference>
<keyword evidence="3" id="KW-1185">Reference proteome</keyword>
<dbReference type="AlphaFoldDB" id="A0A068S368"/>
<dbReference type="PANTHER" id="PTHR42886">
    <property type="entry name" value="RE40534P-RELATED"/>
    <property type="match status" value="1"/>
</dbReference>
<dbReference type="SUPFAM" id="SSF52799">
    <property type="entry name" value="(Phosphotyrosine protein) phosphatases II"/>
    <property type="match status" value="1"/>
</dbReference>
<evidence type="ECO:0000313" key="2">
    <source>
        <dbReference type="EMBL" id="CDH56818.1"/>
    </source>
</evidence>
<dbReference type="PROSITE" id="PS00383">
    <property type="entry name" value="TYR_PHOSPHATASE_1"/>
    <property type="match status" value="1"/>
</dbReference>
<dbReference type="PANTHER" id="PTHR42886:SF53">
    <property type="entry name" value="ALPHA_BETA-HYDROLASES SUPERFAMILY PROTEIN"/>
    <property type="match status" value="1"/>
</dbReference>
<dbReference type="SUPFAM" id="SSF53474">
    <property type="entry name" value="alpha/beta-Hydrolases"/>
    <property type="match status" value="1"/>
</dbReference>
<dbReference type="VEuPathDB" id="FungiDB:LCOR_07825.1"/>
<dbReference type="InterPro" id="IPR000387">
    <property type="entry name" value="Tyr_Pase_dom"/>
</dbReference>
<dbReference type="Gene3D" id="3.40.50.1820">
    <property type="entry name" value="alpha/beta hydrolase"/>
    <property type="match status" value="1"/>
</dbReference>
<accession>A0A068S368</accession>
<feature type="domain" description="Tyrosine specific protein phosphatases" evidence="1">
    <location>
        <begin position="400"/>
        <end position="434"/>
    </location>
</feature>
<organism evidence="2 3">
    <name type="scientific">Lichtheimia corymbifera JMRC:FSU:9682</name>
    <dbReference type="NCBI Taxonomy" id="1263082"/>
    <lineage>
        <taxon>Eukaryota</taxon>
        <taxon>Fungi</taxon>
        <taxon>Fungi incertae sedis</taxon>
        <taxon>Mucoromycota</taxon>
        <taxon>Mucoromycotina</taxon>
        <taxon>Mucoromycetes</taxon>
        <taxon>Mucorales</taxon>
        <taxon>Lichtheimiaceae</taxon>
        <taxon>Lichtheimia</taxon>
    </lineage>
</organism>
<comment type="caution">
    <text evidence="2">The sequence shown here is derived from an EMBL/GenBank/DDBJ whole genome shotgun (WGS) entry which is preliminary data.</text>
</comment>
<dbReference type="Proteomes" id="UP000027586">
    <property type="component" value="Unassembled WGS sequence"/>
</dbReference>
<dbReference type="Pfam" id="PF13350">
    <property type="entry name" value="Y_phosphatase3"/>
    <property type="match status" value="1"/>
</dbReference>
<dbReference type="OrthoDB" id="9988524at2759"/>
<dbReference type="GO" id="GO:0004721">
    <property type="term" value="F:phosphoprotein phosphatase activity"/>
    <property type="evidence" value="ECO:0007669"/>
    <property type="project" value="InterPro"/>
</dbReference>
<evidence type="ECO:0000313" key="3">
    <source>
        <dbReference type="Proteomes" id="UP000027586"/>
    </source>
</evidence>
<dbReference type="InterPro" id="IPR016130">
    <property type="entry name" value="Tyr_Pase_AS"/>
</dbReference>
<dbReference type="InterPro" id="IPR029021">
    <property type="entry name" value="Prot-tyrosine_phosphatase-like"/>
</dbReference>
<name>A0A068S368_9FUNG</name>
<gene>
    <name evidence="2" type="ORF">LCOR_07825.1</name>
</gene>